<keyword evidence="7" id="KW-0539">Nucleus</keyword>
<evidence type="ECO:0000256" key="6">
    <source>
        <dbReference type="ARBA" id="ARBA00023125"/>
    </source>
</evidence>
<dbReference type="GO" id="GO:0005634">
    <property type="term" value="C:nucleus"/>
    <property type="evidence" value="ECO:0007669"/>
    <property type="project" value="UniProtKB-SubCell"/>
</dbReference>
<evidence type="ECO:0000256" key="8">
    <source>
        <dbReference type="PROSITE-ProRule" id="PRU00042"/>
    </source>
</evidence>
<accession>A0A6P7U2H4</accession>
<dbReference type="GO" id="GO:0003677">
    <property type="term" value="F:DNA binding"/>
    <property type="evidence" value="ECO:0007669"/>
    <property type="project" value="UniProtKB-KW"/>
</dbReference>
<evidence type="ECO:0000256" key="3">
    <source>
        <dbReference type="ARBA" id="ARBA00022737"/>
    </source>
</evidence>
<keyword evidence="4 8" id="KW-0863">Zinc-finger</keyword>
<dbReference type="PANTHER" id="PTHR24404:SF114">
    <property type="entry name" value="KLUMPFUSS, ISOFORM B-RELATED"/>
    <property type="match status" value="1"/>
</dbReference>
<dbReference type="Gene3D" id="3.30.160.60">
    <property type="entry name" value="Classic Zinc Finger"/>
    <property type="match status" value="3"/>
</dbReference>
<sequence>MSEFSFPKKPKIKPFECGLCKKTFSRKDHLRNHQLTHADSRQFRCTIDNCQKTFRRKDRLSEHMINFHNLPKAIFCHICNITFTSKSQLSKHMNNQHYAYKCSVCKAGFEEYEEMVKHQRIYCKSEISVNQKTLDIVSERNKSNEECSGQSKLQAAQSNNVRMARVVDFVGGNSTPVLKTDSNADPETYNQSVPIWWQVVEIFVNSQIREKKDPTFSYDCYLDWCRNRNE</sequence>
<evidence type="ECO:0000256" key="4">
    <source>
        <dbReference type="ARBA" id="ARBA00022771"/>
    </source>
</evidence>
<keyword evidence="2" id="KW-0479">Metal-binding</keyword>
<name>A0A6P7U2H4_9MOLL</name>
<proteinExistence type="predicted"/>
<evidence type="ECO:0000259" key="9">
    <source>
        <dbReference type="PROSITE" id="PS50157"/>
    </source>
</evidence>
<dbReference type="Pfam" id="PF12874">
    <property type="entry name" value="zf-met"/>
    <property type="match status" value="1"/>
</dbReference>
<protein>
    <submittedName>
        <fullName evidence="11">Zinc finger protein 182-like</fullName>
    </submittedName>
</protein>
<feature type="domain" description="C2H2-type" evidence="9">
    <location>
        <begin position="100"/>
        <end position="127"/>
    </location>
</feature>
<dbReference type="PROSITE" id="PS00028">
    <property type="entry name" value="ZINC_FINGER_C2H2_1"/>
    <property type="match status" value="3"/>
</dbReference>
<feature type="domain" description="C2H2-type" evidence="9">
    <location>
        <begin position="74"/>
        <end position="102"/>
    </location>
</feature>
<organism evidence="10 11">
    <name type="scientific">Octopus sinensis</name>
    <name type="common">East Asian common octopus</name>
    <dbReference type="NCBI Taxonomy" id="2607531"/>
    <lineage>
        <taxon>Eukaryota</taxon>
        <taxon>Metazoa</taxon>
        <taxon>Spiralia</taxon>
        <taxon>Lophotrochozoa</taxon>
        <taxon>Mollusca</taxon>
        <taxon>Cephalopoda</taxon>
        <taxon>Coleoidea</taxon>
        <taxon>Octopodiformes</taxon>
        <taxon>Octopoda</taxon>
        <taxon>Incirrata</taxon>
        <taxon>Octopodidae</taxon>
        <taxon>Octopus</taxon>
    </lineage>
</organism>
<dbReference type="InterPro" id="IPR050589">
    <property type="entry name" value="Ikaros_C2H2-ZF"/>
</dbReference>
<comment type="subcellular location">
    <subcellularLocation>
        <location evidence="1">Nucleus</location>
    </subcellularLocation>
</comment>
<dbReference type="PANTHER" id="PTHR24404">
    <property type="entry name" value="ZINC FINGER PROTEIN"/>
    <property type="match status" value="1"/>
</dbReference>
<dbReference type="Proteomes" id="UP000515154">
    <property type="component" value="Unplaced"/>
</dbReference>
<dbReference type="KEGG" id="osn:115228800"/>
<dbReference type="RefSeq" id="XP_029655146.1">
    <property type="nucleotide sequence ID" value="XM_029799286.1"/>
</dbReference>
<feature type="domain" description="C2H2-type" evidence="9">
    <location>
        <begin position="43"/>
        <end position="73"/>
    </location>
</feature>
<feature type="domain" description="C2H2-type" evidence="9">
    <location>
        <begin position="15"/>
        <end position="42"/>
    </location>
</feature>
<evidence type="ECO:0000313" key="10">
    <source>
        <dbReference type="Proteomes" id="UP000515154"/>
    </source>
</evidence>
<evidence type="ECO:0000256" key="7">
    <source>
        <dbReference type="ARBA" id="ARBA00023242"/>
    </source>
</evidence>
<dbReference type="FunFam" id="3.30.160.60:FF:000145">
    <property type="entry name" value="Zinc finger protein 574"/>
    <property type="match status" value="1"/>
</dbReference>
<keyword evidence="3" id="KW-0677">Repeat</keyword>
<evidence type="ECO:0000256" key="5">
    <source>
        <dbReference type="ARBA" id="ARBA00022833"/>
    </source>
</evidence>
<dbReference type="Pfam" id="PF13912">
    <property type="entry name" value="zf-C2H2_6"/>
    <property type="match status" value="1"/>
</dbReference>
<reference evidence="11" key="1">
    <citation type="submission" date="2025-08" db="UniProtKB">
        <authorList>
            <consortium name="RefSeq"/>
        </authorList>
    </citation>
    <scope>IDENTIFICATION</scope>
</reference>
<dbReference type="Pfam" id="PF00096">
    <property type="entry name" value="zf-C2H2"/>
    <property type="match status" value="2"/>
</dbReference>
<dbReference type="SUPFAM" id="SSF57667">
    <property type="entry name" value="beta-beta-alpha zinc fingers"/>
    <property type="match status" value="2"/>
</dbReference>
<dbReference type="AlphaFoldDB" id="A0A6P7U2H4"/>
<dbReference type="GO" id="GO:0008270">
    <property type="term" value="F:zinc ion binding"/>
    <property type="evidence" value="ECO:0007669"/>
    <property type="project" value="UniProtKB-KW"/>
</dbReference>
<evidence type="ECO:0000256" key="1">
    <source>
        <dbReference type="ARBA" id="ARBA00004123"/>
    </source>
</evidence>
<evidence type="ECO:0000256" key="2">
    <source>
        <dbReference type="ARBA" id="ARBA00022723"/>
    </source>
</evidence>
<evidence type="ECO:0000313" key="11">
    <source>
        <dbReference type="RefSeq" id="XP_029655146.1"/>
    </source>
</evidence>
<dbReference type="SMART" id="SM00355">
    <property type="entry name" value="ZnF_C2H2"/>
    <property type="match status" value="4"/>
</dbReference>
<dbReference type="InterPro" id="IPR036236">
    <property type="entry name" value="Znf_C2H2_sf"/>
</dbReference>
<dbReference type="InterPro" id="IPR013087">
    <property type="entry name" value="Znf_C2H2_type"/>
</dbReference>
<keyword evidence="5" id="KW-0862">Zinc</keyword>
<keyword evidence="10" id="KW-1185">Reference proteome</keyword>
<gene>
    <name evidence="11" type="primary">LOC115228800</name>
</gene>
<dbReference type="PROSITE" id="PS50157">
    <property type="entry name" value="ZINC_FINGER_C2H2_2"/>
    <property type="match status" value="4"/>
</dbReference>
<keyword evidence="6" id="KW-0238">DNA-binding</keyword>